<evidence type="ECO:0000259" key="2">
    <source>
        <dbReference type="PROSITE" id="PS50943"/>
    </source>
</evidence>
<dbReference type="SUPFAM" id="SSF47413">
    <property type="entry name" value="lambda repressor-like DNA-binding domains"/>
    <property type="match status" value="1"/>
</dbReference>
<organism evidence="3 4">
    <name type="scientific">Klenkia sesuvii</name>
    <dbReference type="NCBI Taxonomy" id="3103137"/>
    <lineage>
        <taxon>Bacteria</taxon>
        <taxon>Bacillati</taxon>
        <taxon>Actinomycetota</taxon>
        <taxon>Actinomycetes</taxon>
        <taxon>Geodermatophilales</taxon>
        <taxon>Geodermatophilaceae</taxon>
        <taxon>Klenkia</taxon>
    </lineage>
</organism>
<reference evidence="3 4" key="1">
    <citation type="submission" date="2024-03" db="EMBL/GenBank/DDBJ databases">
        <title>Draft genome sequence of Klenkia sp. LSe6-5.</title>
        <authorList>
            <person name="Duangmal K."/>
            <person name="Chantavorakit T."/>
        </authorList>
    </citation>
    <scope>NUCLEOTIDE SEQUENCE [LARGE SCALE GENOMIC DNA]</scope>
    <source>
        <strain evidence="3 4">LSe6-5</strain>
    </source>
</reference>
<dbReference type="InterPro" id="IPR010982">
    <property type="entry name" value="Lambda_DNA-bd_dom_sf"/>
</dbReference>
<gene>
    <name evidence="3" type="ORF">TEK04_15740</name>
</gene>
<dbReference type="Gene3D" id="1.10.260.40">
    <property type="entry name" value="lambda repressor-like DNA-binding domains"/>
    <property type="match status" value="1"/>
</dbReference>
<dbReference type="RefSeq" id="WP_336405300.1">
    <property type="nucleotide sequence ID" value="NZ_JBAPLU010000017.1"/>
</dbReference>
<proteinExistence type="predicted"/>
<dbReference type="EMBL" id="JBAPLU010000017">
    <property type="protein sequence ID" value="MEI4273179.1"/>
    <property type="molecule type" value="Genomic_DNA"/>
</dbReference>
<feature type="region of interest" description="Disordered" evidence="1">
    <location>
        <begin position="1"/>
        <end position="42"/>
    </location>
</feature>
<evidence type="ECO:0000313" key="3">
    <source>
        <dbReference type="EMBL" id="MEI4273179.1"/>
    </source>
</evidence>
<name>A0ABU8DWH8_9ACTN</name>
<dbReference type="InterPro" id="IPR001387">
    <property type="entry name" value="Cro/C1-type_HTH"/>
</dbReference>
<accession>A0ABU8DWH8</accession>
<keyword evidence="4" id="KW-1185">Reference proteome</keyword>
<feature type="compositionally biased region" description="Low complexity" evidence="1">
    <location>
        <begin position="16"/>
        <end position="29"/>
    </location>
</feature>
<protein>
    <submittedName>
        <fullName evidence="3">Helix-turn-helix domain-containing protein</fullName>
    </submittedName>
</protein>
<comment type="caution">
    <text evidence="3">The sequence shown here is derived from an EMBL/GenBank/DDBJ whole genome shotgun (WGS) entry which is preliminary data.</text>
</comment>
<feature type="domain" description="HTH cro/C1-type" evidence="2">
    <location>
        <begin position="44"/>
        <end position="97"/>
    </location>
</feature>
<evidence type="ECO:0000256" key="1">
    <source>
        <dbReference type="SAM" id="MobiDB-lite"/>
    </source>
</evidence>
<dbReference type="Pfam" id="PF13560">
    <property type="entry name" value="HTH_31"/>
    <property type="match status" value="1"/>
</dbReference>
<feature type="region of interest" description="Disordered" evidence="1">
    <location>
        <begin position="156"/>
        <end position="189"/>
    </location>
</feature>
<dbReference type="Proteomes" id="UP001361570">
    <property type="component" value="Unassembled WGS sequence"/>
</dbReference>
<evidence type="ECO:0000313" key="4">
    <source>
        <dbReference type="Proteomes" id="UP001361570"/>
    </source>
</evidence>
<dbReference type="PROSITE" id="PS50943">
    <property type="entry name" value="HTH_CROC1"/>
    <property type="match status" value="1"/>
</dbReference>
<feature type="compositionally biased region" description="Polar residues" evidence="1">
    <location>
        <begin position="161"/>
        <end position="172"/>
    </location>
</feature>
<sequence>MGGRTHTPVLERARGPRAPAQGPARPVGRPGRGGSGHRSRAAGLAQLRRDRGLSHRARAAHLPISHSALARRERGRAVPTEPMSDLAHAVGLSLEAFLTAADRPRSVHRVSEQRGRLRGRAGMTQADVAAQLQIATGTLSRLEVFVVGDMMSLDQLPGVAQPSTLEGRSSRPSRPEKRCCPRPVEHQHA</sequence>
<feature type="compositionally biased region" description="Basic and acidic residues" evidence="1">
    <location>
        <begin position="173"/>
        <end position="189"/>
    </location>
</feature>
<dbReference type="CDD" id="cd00093">
    <property type="entry name" value="HTH_XRE"/>
    <property type="match status" value="2"/>
</dbReference>